<evidence type="ECO:0000256" key="1">
    <source>
        <dbReference type="ARBA" id="ARBA00010333"/>
    </source>
</evidence>
<evidence type="ECO:0000313" key="6">
    <source>
        <dbReference type="Proteomes" id="UP001195903"/>
    </source>
</evidence>
<feature type="chain" id="PRO_5046032382" evidence="3">
    <location>
        <begin position="18"/>
        <end position="237"/>
    </location>
</feature>
<dbReference type="Gene3D" id="3.40.190.10">
    <property type="entry name" value="Periplasmic binding protein-like II"/>
    <property type="match status" value="2"/>
</dbReference>
<dbReference type="PANTHER" id="PTHR35936:SF25">
    <property type="entry name" value="ABC TRANSPORTER SUBSTRATE-BINDING PROTEIN"/>
    <property type="match status" value="1"/>
</dbReference>
<organism evidence="5 6">
    <name type="scientific">Shewanella jiangmenensis</name>
    <dbReference type="NCBI Taxonomy" id="2837387"/>
    <lineage>
        <taxon>Bacteria</taxon>
        <taxon>Pseudomonadati</taxon>
        <taxon>Pseudomonadota</taxon>
        <taxon>Gammaproteobacteria</taxon>
        <taxon>Alteromonadales</taxon>
        <taxon>Shewanellaceae</taxon>
        <taxon>Shewanella</taxon>
    </lineage>
</organism>
<name>A0ABS5V4Q0_9GAMM</name>
<comment type="caution">
    <text evidence="5">The sequence shown here is derived from an EMBL/GenBank/DDBJ whole genome shotgun (WGS) entry which is preliminary data.</text>
</comment>
<dbReference type="Pfam" id="PF00497">
    <property type="entry name" value="SBP_bac_3"/>
    <property type="match status" value="1"/>
</dbReference>
<dbReference type="PANTHER" id="PTHR35936">
    <property type="entry name" value="MEMBRANE-BOUND LYTIC MUREIN TRANSGLYCOSYLASE F"/>
    <property type="match status" value="1"/>
</dbReference>
<dbReference type="EMBL" id="JAHEPS010000004">
    <property type="protein sequence ID" value="MBT1445425.1"/>
    <property type="molecule type" value="Genomic_DNA"/>
</dbReference>
<evidence type="ECO:0000256" key="2">
    <source>
        <dbReference type="ARBA" id="ARBA00022729"/>
    </source>
</evidence>
<dbReference type="RefSeq" id="WP_214507614.1">
    <property type="nucleotide sequence ID" value="NZ_JAHEPS010000004.1"/>
</dbReference>
<keyword evidence="2 3" id="KW-0732">Signal</keyword>
<dbReference type="InterPro" id="IPR001638">
    <property type="entry name" value="Solute-binding_3/MltF_N"/>
</dbReference>
<comment type="similarity">
    <text evidence="1">Belongs to the bacterial solute-binding protein 3 family.</text>
</comment>
<feature type="domain" description="Solute-binding protein family 3/N-terminal" evidence="4">
    <location>
        <begin position="21"/>
        <end position="236"/>
    </location>
</feature>
<protein>
    <submittedName>
        <fullName evidence="5">Transporter substrate-binding domain-containing protein</fullName>
    </submittedName>
</protein>
<proteinExistence type="inferred from homology"/>
<dbReference type="Proteomes" id="UP001195903">
    <property type="component" value="Unassembled WGS sequence"/>
</dbReference>
<sequence>MRLALLLLMLLALPSGAATVTIGAAFNRPPYIIEDAESGFELEVIRAAFAEMGMEVRFKFYSRKRQILFYEKGRLDGVMTISPSFGLSGYPSDIYINYFNVAISLKSRQLHLQQVMDLANYNVVAFENASLLLGGDIQTLSRRPNYREIEPQYTQNKLLYLGRADVAVADKYVFLANNALVGDEVDTSKELEFHQLFALSPYLVMFRNSIVRDAFNAGLGKLKASGKYQALQQKFLE</sequence>
<evidence type="ECO:0000256" key="3">
    <source>
        <dbReference type="SAM" id="SignalP"/>
    </source>
</evidence>
<gene>
    <name evidence="5" type="ORF">KJI95_12925</name>
</gene>
<reference evidence="5 6" key="1">
    <citation type="submission" date="2021-05" db="EMBL/GenBank/DDBJ databases">
        <title>Shewanella sp. JM162201.</title>
        <authorList>
            <person name="Xu S."/>
            <person name="Li A."/>
        </authorList>
    </citation>
    <scope>NUCLEOTIDE SEQUENCE [LARGE SCALE GENOMIC DNA]</scope>
    <source>
        <strain evidence="5 6">JM162201</strain>
    </source>
</reference>
<evidence type="ECO:0000259" key="4">
    <source>
        <dbReference type="Pfam" id="PF00497"/>
    </source>
</evidence>
<dbReference type="SUPFAM" id="SSF53850">
    <property type="entry name" value="Periplasmic binding protein-like II"/>
    <property type="match status" value="1"/>
</dbReference>
<keyword evidence="6" id="KW-1185">Reference proteome</keyword>
<accession>A0ABS5V4Q0</accession>
<evidence type="ECO:0000313" key="5">
    <source>
        <dbReference type="EMBL" id="MBT1445425.1"/>
    </source>
</evidence>
<feature type="signal peptide" evidence="3">
    <location>
        <begin position="1"/>
        <end position="17"/>
    </location>
</feature>